<feature type="chain" id="PRO_5016303751" evidence="1">
    <location>
        <begin position="24"/>
        <end position="143"/>
    </location>
</feature>
<dbReference type="InterPro" id="IPR014161">
    <property type="entry name" value="Tol-Pal_TolA"/>
</dbReference>
<comment type="caution">
    <text evidence="2">The sequence shown here is derived from an EMBL/GenBank/DDBJ whole genome shotgun (WGS) entry which is preliminary data.</text>
</comment>
<evidence type="ECO:0000313" key="3">
    <source>
        <dbReference type="Proteomes" id="UP000247485"/>
    </source>
</evidence>
<sequence length="143" mass="16148">MKKVTYLLALVAGVWLLSGCQGAGTKSPSQTQLIQEMNQRAAQSDTLTLLPDDANSENISGYFFTLQQAIREHIPDWEKYRGDVCTLRMSLNRQAELTGLKVEGERSEFCAVMYDAVLRTKFPPFPNERVYQNLKNAALDFKP</sequence>
<dbReference type="GO" id="GO:0016020">
    <property type="term" value="C:membrane"/>
    <property type="evidence" value="ECO:0007669"/>
    <property type="project" value="InterPro"/>
</dbReference>
<organism evidence="2 3">
    <name type="scientific">Klebsiella oxytoca</name>
    <dbReference type="NCBI Taxonomy" id="571"/>
    <lineage>
        <taxon>Bacteria</taxon>
        <taxon>Pseudomonadati</taxon>
        <taxon>Pseudomonadota</taxon>
        <taxon>Gammaproteobacteria</taxon>
        <taxon>Enterobacterales</taxon>
        <taxon>Enterobacteriaceae</taxon>
        <taxon>Klebsiella/Raoultella group</taxon>
        <taxon>Klebsiella</taxon>
    </lineage>
</organism>
<reference evidence="2 3" key="1">
    <citation type="submission" date="2018-05" db="EMBL/GenBank/DDBJ databases">
        <title>Freshwater and sediment microbial communities from various areas in North America, analyzing microbe dynamics in response to fracking.</title>
        <authorList>
            <person name="Lamendella R."/>
        </authorList>
    </citation>
    <scope>NUCLEOTIDE SEQUENCE [LARGE SCALE GENOMIC DNA]</scope>
    <source>
        <strain evidence="2 3">67</strain>
    </source>
</reference>
<gene>
    <name evidence="2" type="ORF">DET57_10459</name>
</gene>
<dbReference type="SUPFAM" id="SSF74653">
    <property type="entry name" value="TolA/TonB C-terminal domain"/>
    <property type="match status" value="1"/>
</dbReference>
<evidence type="ECO:0000256" key="1">
    <source>
        <dbReference type="SAM" id="SignalP"/>
    </source>
</evidence>
<accession>A0A318FWV1</accession>
<dbReference type="GO" id="GO:0019534">
    <property type="term" value="F:toxin transmembrane transporter activity"/>
    <property type="evidence" value="ECO:0007669"/>
    <property type="project" value="InterPro"/>
</dbReference>
<name>A0A318FWV1_KLEOX</name>
<evidence type="ECO:0000313" key="2">
    <source>
        <dbReference type="EMBL" id="PXW47001.1"/>
    </source>
</evidence>
<dbReference type="Proteomes" id="UP000247485">
    <property type="component" value="Unassembled WGS sequence"/>
</dbReference>
<dbReference type="Gene3D" id="3.30.1150.10">
    <property type="match status" value="1"/>
</dbReference>
<dbReference type="AlphaFoldDB" id="A0A318FWV1"/>
<protein>
    <submittedName>
        <fullName evidence="2">Colicin import membrane protein</fullName>
    </submittedName>
</protein>
<dbReference type="Pfam" id="PF06519">
    <property type="entry name" value="TolA"/>
    <property type="match status" value="1"/>
</dbReference>
<feature type="signal peptide" evidence="1">
    <location>
        <begin position="1"/>
        <end position="23"/>
    </location>
</feature>
<dbReference type="RefSeq" id="WP_110273166.1">
    <property type="nucleotide sequence ID" value="NZ_QJJG01000004.1"/>
</dbReference>
<dbReference type="GO" id="GO:0043213">
    <property type="term" value="P:bacteriocin transport"/>
    <property type="evidence" value="ECO:0007669"/>
    <property type="project" value="InterPro"/>
</dbReference>
<dbReference type="EMBL" id="QJJG01000004">
    <property type="protein sequence ID" value="PXW47001.1"/>
    <property type="molecule type" value="Genomic_DNA"/>
</dbReference>
<keyword evidence="1" id="KW-0732">Signal</keyword>
<dbReference type="PROSITE" id="PS51257">
    <property type="entry name" value="PROKAR_LIPOPROTEIN"/>
    <property type="match status" value="1"/>
</dbReference>
<proteinExistence type="predicted"/>